<dbReference type="AlphaFoldDB" id="A0AAU7T6W6"/>
<sequence length="113" mass="12824">MAREVSQRLVLIDDIDKYERAIGLQPDPERTGLHEHRHDVRWAVSTYETNPAAAYVEVEVALECGCEIRDLRTFAAHMRERGWDVAVTGGLGSQRVPGSPPMYHLRVRRKSLG</sequence>
<proteinExistence type="predicted"/>
<gene>
    <name evidence="1" type="ORF">ABN611_27910</name>
</gene>
<name>A0AAU7T6W6_9ACTN</name>
<protein>
    <submittedName>
        <fullName evidence="1">Uncharacterized protein</fullName>
    </submittedName>
</protein>
<dbReference type="RefSeq" id="WP_350275220.1">
    <property type="nucleotide sequence ID" value="NZ_CP158165.1"/>
</dbReference>
<dbReference type="EMBL" id="CP158165">
    <property type="protein sequence ID" value="XBV22377.1"/>
    <property type="molecule type" value="Genomic_DNA"/>
</dbReference>
<evidence type="ECO:0000313" key="1">
    <source>
        <dbReference type="EMBL" id="XBV22377.1"/>
    </source>
</evidence>
<accession>A0AAU7T6W6</accession>
<reference evidence="1" key="1">
    <citation type="submission" date="2024-06" db="EMBL/GenBank/DDBJ databases">
        <title>Kribbella sp. strain HUAS MG21 genome sequences.</title>
        <authorList>
            <person name="Mo P."/>
        </authorList>
    </citation>
    <scope>NUCLEOTIDE SEQUENCE</scope>
    <source>
        <strain evidence="1">HUAS MG21</strain>
    </source>
</reference>
<organism evidence="1">
    <name type="scientific">Kribbella sp. HUAS MG21</name>
    <dbReference type="NCBI Taxonomy" id="3160966"/>
    <lineage>
        <taxon>Bacteria</taxon>
        <taxon>Bacillati</taxon>
        <taxon>Actinomycetota</taxon>
        <taxon>Actinomycetes</taxon>
        <taxon>Propionibacteriales</taxon>
        <taxon>Kribbellaceae</taxon>
        <taxon>Kribbella</taxon>
    </lineage>
</organism>